<dbReference type="PIRSF" id="PIRSF004553">
    <property type="entry name" value="CHP00095"/>
    <property type="match status" value="1"/>
</dbReference>
<dbReference type="Proteomes" id="UP000054785">
    <property type="component" value="Unassembled WGS sequence"/>
</dbReference>
<dbReference type="GO" id="GO:0052913">
    <property type="term" value="F:16S rRNA (guanine(966)-N(2))-methyltransferase activity"/>
    <property type="evidence" value="ECO:0007669"/>
    <property type="project" value="UniProtKB-EC"/>
</dbReference>
<gene>
    <name evidence="9" type="ORF">Lgee_2216</name>
</gene>
<dbReference type="CDD" id="cd02440">
    <property type="entry name" value="AdoMet_MTases"/>
    <property type="match status" value="1"/>
</dbReference>
<dbReference type="PANTHER" id="PTHR43542">
    <property type="entry name" value="METHYLTRANSFERASE"/>
    <property type="match status" value="1"/>
</dbReference>
<dbReference type="STRING" id="45065.Lgee_2216"/>
<dbReference type="AlphaFoldDB" id="A0A0W0TMT1"/>
<comment type="similarity">
    <text evidence="2 8">Belongs to the methyltransferase superfamily. RsmD family.</text>
</comment>
<dbReference type="SUPFAM" id="SSF53335">
    <property type="entry name" value="S-adenosyl-L-methionine-dependent methyltransferases"/>
    <property type="match status" value="1"/>
</dbReference>
<accession>A0A0W0TMT1</accession>
<dbReference type="GO" id="GO:0003676">
    <property type="term" value="F:nucleic acid binding"/>
    <property type="evidence" value="ECO:0007669"/>
    <property type="project" value="InterPro"/>
</dbReference>
<dbReference type="RefSeq" id="WP_028387255.1">
    <property type="nucleotide sequence ID" value="NZ_CAAAHN010000005.1"/>
</dbReference>
<evidence type="ECO:0000256" key="3">
    <source>
        <dbReference type="ARBA" id="ARBA00012141"/>
    </source>
</evidence>
<proteinExistence type="inferred from homology"/>
<dbReference type="InterPro" id="IPR029063">
    <property type="entry name" value="SAM-dependent_MTases_sf"/>
</dbReference>
<protein>
    <recommendedName>
        <fullName evidence="4 8">Ribosomal RNA small subunit methyltransferase D</fullName>
        <ecNumber evidence="3 8">2.1.1.171</ecNumber>
    </recommendedName>
</protein>
<dbReference type="Gene3D" id="3.40.50.150">
    <property type="entry name" value="Vaccinia Virus protein VP39"/>
    <property type="match status" value="1"/>
</dbReference>
<evidence type="ECO:0000256" key="2">
    <source>
        <dbReference type="ARBA" id="ARBA00005269"/>
    </source>
</evidence>
<comment type="caution">
    <text evidence="9">The sequence shown here is derived from an EMBL/GenBank/DDBJ whole genome shotgun (WGS) entry which is preliminary data.</text>
</comment>
<comment type="catalytic activity">
    <reaction evidence="7 8">
        <text>guanosine(966) in 16S rRNA + S-adenosyl-L-methionine = N(2)-methylguanosine(966) in 16S rRNA + S-adenosyl-L-homocysteine + H(+)</text>
        <dbReference type="Rhea" id="RHEA:23548"/>
        <dbReference type="Rhea" id="RHEA-COMP:10211"/>
        <dbReference type="Rhea" id="RHEA-COMP:10212"/>
        <dbReference type="ChEBI" id="CHEBI:15378"/>
        <dbReference type="ChEBI" id="CHEBI:57856"/>
        <dbReference type="ChEBI" id="CHEBI:59789"/>
        <dbReference type="ChEBI" id="CHEBI:74269"/>
        <dbReference type="ChEBI" id="CHEBI:74481"/>
        <dbReference type="EC" id="2.1.1.171"/>
    </reaction>
</comment>
<dbReference type="InterPro" id="IPR002052">
    <property type="entry name" value="DNA_methylase_N6_adenine_CS"/>
</dbReference>
<name>A0A0W0TMT1_9GAMM</name>
<dbReference type="NCBIfam" id="TIGR00095">
    <property type="entry name" value="16S rRNA (guanine(966)-N(2))-methyltransferase RsmD"/>
    <property type="match status" value="1"/>
</dbReference>
<evidence type="ECO:0000256" key="1">
    <source>
        <dbReference type="ARBA" id="ARBA00002649"/>
    </source>
</evidence>
<evidence type="ECO:0000256" key="8">
    <source>
        <dbReference type="PIRNR" id="PIRNR004553"/>
    </source>
</evidence>
<keyword evidence="6 8" id="KW-0808">Transferase</keyword>
<keyword evidence="8" id="KW-0949">S-adenosyl-L-methionine</keyword>
<dbReference type="PROSITE" id="PS00092">
    <property type="entry name" value="N6_MTASE"/>
    <property type="match status" value="1"/>
</dbReference>
<keyword evidence="10" id="KW-1185">Reference proteome</keyword>
<dbReference type="PATRIC" id="fig|45065.4.peg.2406"/>
<dbReference type="Pfam" id="PF03602">
    <property type="entry name" value="Cons_hypoth95"/>
    <property type="match status" value="1"/>
</dbReference>
<reference evidence="9 10" key="1">
    <citation type="submission" date="2015-11" db="EMBL/GenBank/DDBJ databases">
        <title>Genomic analysis of 38 Legionella species identifies large and diverse effector repertoires.</title>
        <authorList>
            <person name="Burstein D."/>
            <person name="Amaro F."/>
            <person name="Zusman T."/>
            <person name="Lifshitz Z."/>
            <person name="Cohen O."/>
            <person name="Gilbert J.A."/>
            <person name="Pupko T."/>
            <person name="Shuman H.A."/>
            <person name="Segal G."/>
        </authorList>
    </citation>
    <scope>NUCLEOTIDE SEQUENCE [LARGE SCALE GENOMIC DNA]</scope>
    <source>
        <strain evidence="9 10">ATCC 49504</strain>
    </source>
</reference>
<evidence type="ECO:0000256" key="7">
    <source>
        <dbReference type="ARBA" id="ARBA00048326"/>
    </source>
</evidence>
<dbReference type="EC" id="2.1.1.171" evidence="3 8"/>
<organism evidence="9 10">
    <name type="scientific">Legionella geestiana</name>
    <dbReference type="NCBI Taxonomy" id="45065"/>
    <lineage>
        <taxon>Bacteria</taxon>
        <taxon>Pseudomonadati</taxon>
        <taxon>Pseudomonadota</taxon>
        <taxon>Gammaproteobacteria</taxon>
        <taxon>Legionellales</taxon>
        <taxon>Legionellaceae</taxon>
        <taxon>Legionella</taxon>
    </lineage>
</organism>
<evidence type="ECO:0000256" key="5">
    <source>
        <dbReference type="ARBA" id="ARBA00022603"/>
    </source>
</evidence>
<dbReference type="PANTHER" id="PTHR43542:SF1">
    <property type="entry name" value="METHYLTRANSFERASE"/>
    <property type="match status" value="1"/>
</dbReference>
<dbReference type="OrthoDB" id="9803017at2"/>
<evidence type="ECO:0000313" key="10">
    <source>
        <dbReference type="Proteomes" id="UP000054785"/>
    </source>
</evidence>
<evidence type="ECO:0000313" key="9">
    <source>
        <dbReference type="EMBL" id="KTC96533.1"/>
    </source>
</evidence>
<dbReference type="InterPro" id="IPR004398">
    <property type="entry name" value="RNA_MeTrfase_RsmD"/>
</dbReference>
<dbReference type="EMBL" id="LNYC01000074">
    <property type="protein sequence ID" value="KTC96533.1"/>
    <property type="molecule type" value="Genomic_DNA"/>
</dbReference>
<evidence type="ECO:0000256" key="4">
    <source>
        <dbReference type="ARBA" id="ARBA00013682"/>
    </source>
</evidence>
<keyword evidence="8" id="KW-0698">rRNA processing</keyword>
<comment type="function">
    <text evidence="1 8">Specifically methylates the guanine in position 966 of 16S rRNA in the assembled 30S particle.</text>
</comment>
<sequence length="181" mass="20006">MKPGIRIIGGRFRGRKIPVPDCPGLRPTTDRVRETLFNWLMPRMHEARCLDAFAGSGALGFEALSRGANAVVMLEKDAKAHASLQRVAETLKRPELQIIKTDTCIYLAEASTAFDIIFLDPPYHAGLLESCLAHIEKNRLLTAEGVLYVEAAAPLSPPAAFQVLREGRAGLSHYALWIWSR</sequence>
<keyword evidence="5 8" id="KW-0489">Methyltransferase</keyword>
<evidence type="ECO:0000256" key="6">
    <source>
        <dbReference type="ARBA" id="ARBA00022679"/>
    </source>
</evidence>